<gene>
    <name evidence="8" type="ORF">S3_805_0020</name>
</gene>
<comment type="subcellular location">
    <subcellularLocation>
        <location evidence="1">Secreted</location>
    </subcellularLocation>
</comment>
<dbReference type="Gene3D" id="3.40.50.1820">
    <property type="entry name" value="alpha/beta hydrolase"/>
    <property type="match status" value="1"/>
</dbReference>
<evidence type="ECO:0000313" key="8">
    <source>
        <dbReference type="EMBL" id="CBL87085.1"/>
    </source>
</evidence>
<reference evidence="8" key="1">
    <citation type="submission" date="2010-05" db="EMBL/GenBank/DDBJ databases">
        <authorList>
            <person name="Genoscope - CEA"/>
        </authorList>
    </citation>
    <scope>NUCLEOTIDE SEQUENCE</scope>
</reference>
<sequence length="295" mass="32378">MKKSILLFTILLTILSSCKEDDNKNPEECYSNNNAQSIVHDGVNREYVLYIPNSYDGTSSVPLMLNFHGFGGSASNYMQEADMRSLAEADTFILIYPQGSCLDGLSHWNACPLGGDNKSDADDFGFVESMITEISSQYNVDMERIYAAGYSNGGMMAYGLANYKSDLVASVASVSGVMLECTGSTSHPMPVVHLHGTSDGVLPYNGSSDWSSVQSTLDYWINFNNTIITPTVSNDNSGGMSIEHYVYDQGDSSVSVEHYKFIGGDHVWFSATYKGQDASELVWNFVSRYDINGLR</sequence>
<evidence type="ECO:0000256" key="1">
    <source>
        <dbReference type="ARBA" id="ARBA00004613"/>
    </source>
</evidence>
<dbReference type="PROSITE" id="PS51257">
    <property type="entry name" value="PROKAR_LIPOPROTEIN"/>
    <property type="match status" value="1"/>
</dbReference>
<keyword evidence="2" id="KW-0964">Secreted</keyword>
<keyword evidence="6" id="KW-0119">Carbohydrate metabolism</keyword>
<keyword evidence="7" id="KW-0624">Polysaccharide degradation</keyword>
<evidence type="ECO:0000256" key="5">
    <source>
        <dbReference type="ARBA" id="ARBA00022801"/>
    </source>
</evidence>
<keyword evidence="5" id="KW-0378">Hydrolase</keyword>
<dbReference type="EMBL" id="FQ032807">
    <property type="protein sequence ID" value="CBL87085.1"/>
    <property type="molecule type" value="Genomic_DNA"/>
</dbReference>
<organism evidence="8">
    <name type="scientific">uncultured Flavobacteriia bacterium</name>
    <dbReference type="NCBI Taxonomy" id="212695"/>
    <lineage>
        <taxon>Bacteria</taxon>
        <taxon>Pseudomonadati</taxon>
        <taxon>Bacteroidota</taxon>
        <taxon>Flavobacteriia</taxon>
        <taxon>environmental samples</taxon>
    </lineage>
</organism>
<evidence type="ECO:0000256" key="3">
    <source>
        <dbReference type="ARBA" id="ARBA00022651"/>
    </source>
</evidence>
<evidence type="ECO:0000256" key="2">
    <source>
        <dbReference type="ARBA" id="ARBA00022525"/>
    </source>
</evidence>
<dbReference type="GO" id="GO:0030600">
    <property type="term" value="F:feruloyl esterase activity"/>
    <property type="evidence" value="ECO:0007669"/>
    <property type="project" value="InterPro"/>
</dbReference>
<name>F4MLS2_9BACT</name>
<dbReference type="PANTHER" id="PTHR38050:SF2">
    <property type="entry name" value="FERULOYL ESTERASE C-RELATED"/>
    <property type="match status" value="1"/>
</dbReference>
<reference evidence="8" key="2">
    <citation type="journal article" date="2012" name="Environ. Microbiol.">
        <title>Genomic content of uncultured Bacteroidetes from contrasting oceanic provinces in the North Atlantic Ocean.</title>
        <authorList>
            <person name="Gomez-Pereira P.R."/>
            <person name="Schuler M."/>
            <person name="Fuchs B.M."/>
            <person name="Bennke C."/>
            <person name="Teeling H."/>
            <person name="Waldmann J."/>
            <person name="Richter M."/>
            <person name="Barbe V."/>
            <person name="Bataille E."/>
            <person name="Glockner F.O."/>
            <person name="Amann R."/>
        </authorList>
    </citation>
    <scope>NUCLEOTIDE SEQUENCE</scope>
</reference>
<evidence type="ECO:0000256" key="6">
    <source>
        <dbReference type="ARBA" id="ARBA00023277"/>
    </source>
</evidence>
<proteinExistence type="predicted"/>
<dbReference type="GO" id="GO:0005576">
    <property type="term" value="C:extracellular region"/>
    <property type="evidence" value="ECO:0007669"/>
    <property type="project" value="UniProtKB-SubCell"/>
</dbReference>
<dbReference type="PANTHER" id="PTHR38050">
    <property type="match status" value="1"/>
</dbReference>
<protein>
    <submittedName>
        <fullName evidence="8">Esterase</fullName>
    </submittedName>
</protein>
<accession>F4MLS2</accession>
<dbReference type="InterPro" id="IPR010126">
    <property type="entry name" value="Esterase_phb"/>
</dbReference>
<dbReference type="GO" id="GO:0045493">
    <property type="term" value="P:xylan catabolic process"/>
    <property type="evidence" value="ECO:0007669"/>
    <property type="project" value="UniProtKB-KW"/>
</dbReference>
<keyword evidence="4" id="KW-0732">Signal</keyword>
<dbReference type="AlphaFoldDB" id="F4MLS2"/>
<dbReference type="Pfam" id="PF10503">
    <property type="entry name" value="Esterase_PHB"/>
    <property type="match status" value="1"/>
</dbReference>
<dbReference type="InterPro" id="IPR029058">
    <property type="entry name" value="AB_hydrolase_fold"/>
</dbReference>
<dbReference type="SUPFAM" id="SSF53474">
    <property type="entry name" value="alpha/beta-Hydrolases"/>
    <property type="match status" value="1"/>
</dbReference>
<evidence type="ECO:0000256" key="4">
    <source>
        <dbReference type="ARBA" id="ARBA00022729"/>
    </source>
</evidence>
<dbReference type="InterPro" id="IPR043595">
    <property type="entry name" value="FaeB/C/D"/>
</dbReference>
<keyword evidence="3" id="KW-0858">Xylan degradation</keyword>
<evidence type="ECO:0000256" key="7">
    <source>
        <dbReference type="ARBA" id="ARBA00023326"/>
    </source>
</evidence>